<dbReference type="RefSeq" id="WP_201695120.1">
    <property type="nucleotide sequence ID" value="NZ_CAJHCQ010000002.1"/>
</dbReference>
<organism evidence="1 2">
    <name type="scientific">Paraburkholderia hiiakae</name>
    <dbReference type="NCBI Taxonomy" id="1081782"/>
    <lineage>
        <taxon>Bacteria</taxon>
        <taxon>Pseudomonadati</taxon>
        <taxon>Pseudomonadota</taxon>
        <taxon>Betaproteobacteria</taxon>
        <taxon>Burkholderiales</taxon>
        <taxon>Burkholderiaceae</taxon>
        <taxon>Paraburkholderia</taxon>
    </lineage>
</organism>
<evidence type="ECO:0000313" key="1">
    <source>
        <dbReference type="EMBL" id="CAD6520846.1"/>
    </source>
</evidence>
<keyword evidence="2" id="KW-1185">Reference proteome</keyword>
<reference evidence="1 2" key="1">
    <citation type="submission" date="2020-10" db="EMBL/GenBank/DDBJ databases">
        <authorList>
            <person name="Peeters C."/>
        </authorList>
    </citation>
    <scope>NUCLEOTIDE SEQUENCE [LARGE SCALE GENOMIC DNA]</scope>
    <source>
        <strain evidence="1 2">LMG 27952</strain>
    </source>
</reference>
<comment type="caution">
    <text evidence="1">The sequence shown here is derived from an EMBL/GenBank/DDBJ whole genome shotgun (WGS) entry which is preliminary data.</text>
</comment>
<evidence type="ECO:0000313" key="2">
    <source>
        <dbReference type="Proteomes" id="UP000656319"/>
    </source>
</evidence>
<gene>
    <name evidence="1" type="ORF">LMG27952_01384</name>
</gene>
<proteinExistence type="predicted"/>
<dbReference type="Proteomes" id="UP000656319">
    <property type="component" value="Unassembled WGS sequence"/>
</dbReference>
<dbReference type="EMBL" id="CAJHCQ010000002">
    <property type="protein sequence ID" value="CAD6520846.1"/>
    <property type="molecule type" value="Genomic_DNA"/>
</dbReference>
<name>A0ABM8NER4_9BURK</name>
<sequence length="64" mass="7409">MSNATIALLQRIFKRRVRVPEYVDVNSATQAERLAHIAVCARHGYFSMGYTPLMFPFVAEMRFE</sequence>
<accession>A0ABM8NER4</accession>
<protein>
    <submittedName>
        <fullName evidence="1">Uncharacterized protein</fullName>
    </submittedName>
</protein>